<dbReference type="Proteomes" id="UP000608594">
    <property type="component" value="Unassembled WGS sequence"/>
</dbReference>
<protein>
    <recommendedName>
        <fullName evidence="4">RNA pyrophosphohydrolase</fullName>
        <ecNumber evidence="4">3.6.1.-</ecNumber>
    </recommendedName>
    <alternativeName>
        <fullName evidence="4">(Di)nucleoside polyphosphate hydrolase</fullName>
    </alternativeName>
</protein>
<dbReference type="RefSeq" id="WP_187793235.1">
    <property type="nucleotide sequence ID" value="NZ_JACOQL010000002.1"/>
</dbReference>
<dbReference type="PANTHER" id="PTHR11839:SF22">
    <property type="entry name" value="NUDIX HYDROLASE 26, CHLOROPLASTIC"/>
    <property type="match status" value="1"/>
</dbReference>
<dbReference type="GO" id="GO:0034432">
    <property type="term" value="F:bis(5'-adenosyl)-pentaphosphatase activity"/>
    <property type="evidence" value="ECO:0007669"/>
    <property type="project" value="TreeGrafter"/>
</dbReference>
<dbReference type="NCBIfam" id="NF001938">
    <property type="entry name" value="PRK00714.1-5"/>
    <property type="match status" value="1"/>
</dbReference>
<dbReference type="InterPro" id="IPR022927">
    <property type="entry name" value="RppH"/>
</dbReference>
<evidence type="ECO:0000256" key="3">
    <source>
        <dbReference type="ARBA" id="ARBA00022801"/>
    </source>
</evidence>
<dbReference type="InterPro" id="IPR020476">
    <property type="entry name" value="Nudix_hydrolase"/>
</dbReference>
<comment type="similarity">
    <text evidence="4">Belongs to the Nudix hydrolase family. RppH subfamily.</text>
</comment>
<feature type="domain" description="Nudix hydrolase" evidence="5">
    <location>
        <begin position="15"/>
        <end position="158"/>
    </location>
</feature>
<dbReference type="GO" id="GO:0008893">
    <property type="term" value="F:guanosine-3',5'-bis(diphosphate) 3'-diphosphatase activity"/>
    <property type="evidence" value="ECO:0007669"/>
    <property type="project" value="TreeGrafter"/>
</dbReference>
<dbReference type="AlphaFoldDB" id="A0A926GG88"/>
<comment type="caution">
    <text evidence="6">The sequence shown here is derived from an EMBL/GenBank/DDBJ whole genome shotgun (WGS) entry which is preliminary data.</text>
</comment>
<accession>A0A926GG88</accession>
<evidence type="ECO:0000256" key="4">
    <source>
        <dbReference type="HAMAP-Rule" id="MF_00298"/>
    </source>
</evidence>
<gene>
    <name evidence="4" type="primary">rppH</name>
    <name evidence="4" type="synonym">nudH</name>
    <name evidence="6" type="ORF">H4P12_08670</name>
</gene>
<dbReference type="HAMAP" id="MF_00298">
    <property type="entry name" value="Nudix_RppH"/>
    <property type="match status" value="1"/>
</dbReference>
<dbReference type="PRINTS" id="PR00502">
    <property type="entry name" value="NUDIXFAMILY"/>
</dbReference>
<dbReference type="NCBIfam" id="NF001937">
    <property type="entry name" value="PRK00714.1-4"/>
    <property type="match status" value="1"/>
</dbReference>
<proteinExistence type="inferred from homology"/>
<dbReference type="Pfam" id="PF00293">
    <property type="entry name" value="NUDIX"/>
    <property type="match status" value="1"/>
</dbReference>
<dbReference type="CDD" id="cd03671">
    <property type="entry name" value="NUDIX_Ap4A_hydrolase_plant_like"/>
    <property type="match status" value="1"/>
</dbReference>
<comment type="cofactor">
    <cofactor evidence="2">
        <name>Mg(2+)</name>
        <dbReference type="ChEBI" id="CHEBI:18420"/>
    </cofactor>
</comment>
<dbReference type="PROSITE" id="PS00893">
    <property type="entry name" value="NUDIX_BOX"/>
    <property type="match status" value="1"/>
</dbReference>
<comment type="function">
    <text evidence="4">Accelerates the degradation of transcripts by removing pyrophosphate from the 5'-end of triphosphorylated RNA, leading to a more labile monophosphorylated state that can stimulate subsequent ribonuclease cleavage.</text>
</comment>
<comment type="cofactor">
    <cofactor evidence="1">
        <name>Mn(2+)</name>
        <dbReference type="ChEBI" id="CHEBI:29035"/>
    </cofactor>
</comment>
<evidence type="ECO:0000313" key="6">
    <source>
        <dbReference type="EMBL" id="MBC9246784.1"/>
    </source>
</evidence>
<dbReference type="NCBIfam" id="NF001936">
    <property type="entry name" value="PRK00714.1-3"/>
    <property type="match status" value="1"/>
</dbReference>
<organism evidence="6 7">
    <name type="scientific">Paracoccus amoyensis</name>
    <dbReference type="NCBI Taxonomy" id="2760093"/>
    <lineage>
        <taxon>Bacteria</taxon>
        <taxon>Pseudomonadati</taxon>
        <taxon>Pseudomonadota</taxon>
        <taxon>Alphaproteobacteria</taxon>
        <taxon>Rhodobacterales</taxon>
        <taxon>Paracoccaceae</taxon>
        <taxon>Paracoccus</taxon>
    </lineage>
</organism>
<dbReference type="PROSITE" id="PS51462">
    <property type="entry name" value="NUDIX"/>
    <property type="match status" value="1"/>
</dbReference>
<dbReference type="GO" id="GO:0006753">
    <property type="term" value="P:nucleoside phosphate metabolic process"/>
    <property type="evidence" value="ECO:0007669"/>
    <property type="project" value="TreeGrafter"/>
</dbReference>
<dbReference type="InterPro" id="IPR015797">
    <property type="entry name" value="NUDIX_hydrolase-like_dom_sf"/>
</dbReference>
<keyword evidence="7" id="KW-1185">Reference proteome</keyword>
<dbReference type="PANTHER" id="PTHR11839">
    <property type="entry name" value="UDP/ADP-SUGAR PYROPHOSPHATASE"/>
    <property type="match status" value="1"/>
</dbReference>
<dbReference type="SUPFAM" id="SSF55811">
    <property type="entry name" value="Nudix"/>
    <property type="match status" value="1"/>
</dbReference>
<comment type="cofactor">
    <cofactor evidence="4">
        <name>a divalent metal cation</name>
        <dbReference type="ChEBI" id="CHEBI:60240"/>
    </cofactor>
</comment>
<evidence type="ECO:0000256" key="1">
    <source>
        <dbReference type="ARBA" id="ARBA00001936"/>
    </source>
</evidence>
<name>A0A926GG88_9RHOB</name>
<dbReference type="GO" id="GO:0019693">
    <property type="term" value="P:ribose phosphate metabolic process"/>
    <property type="evidence" value="ECO:0007669"/>
    <property type="project" value="TreeGrafter"/>
</dbReference>
<reference evidence="6" key="1">
    <citation type="submission" date="2020-08" db="EMBL/GenBank/DDBJ databases">
        <title>Paracoccus amoyensis sp. nov., isolated from the surface seawater at coast of Xiamen, Fujian.</title>
        <authorList>
            <person name="Lyu L."/>
        </authorList>
    </citation>
    <scope>NUCLEOTIDE SEQUENCE</scope>
    <source>
        <strain evidence="6">11-3</strain>
    </source>
</reference>
<keyword evidence="3 4" id="KW-0378">Hydrolase</keyword>
<dbReference type="InterPro" id="IPR000086">
    <property type="entry name" value="NUDIX_hydrolase_dom"/>
</dbReference>
<feature type="short sequence motif" description="Nudix box" evidence="4">
    <location>
        <begin position="48"/>
        <end position="69"/>
    </location>
</feature>
<evidence type="ECO:0000256" key="2">
    <source>
        <dbReference type="ARBA" id="ARBA00001946"/>
    </source>
</evidence>
<evidence type="ECO:0000259" key="5">
    <source>
        <dbReference type="PROSITE" id="PS51462"/>
    </source>
</evidence>
<dbReference type="InterPro" id="IPR020084">
    <property type="entry name" value="NUDIX_hydrolase_CS"/>
</dbReference>
<evidence type="ECO:0000313" key="7">
    <source>
        <dbReference type="Proteomes" id="UP000608594"/>
    </source>
</evidence>
<dbReference type="Gene3D" id="3.90.79.10">
    <property type="entry name" value="Nucleoside Triphosphate Pyrophosphohydrolase"/>
    <property type="match status" value="1"/>
</dbReference>
<dbReference type="EC" id="3.6.1.-" evidence="4"/>
<dbReference type="EMBL" id="JACOQL010000002">
    <property type="protein sequence ID" value="MBC9246784.1"/>
    <property type="molecule type" value="Genomic_DNA"/>
</dbReference>
<sequence length="165" mass="18847">MADQIDERTGPGGLPYRPCAGVVLINDDGRVFAGQRIQMPGAWQMPQGGIDKGETVQQAALRELVEETGVSQDKVQVLGETPNWLYYDLPEDMVGKIWKGKYGGQRQKWVLMRFLGRDSDVQIETEHPEFNEWCWIKADDLLHSIVPFKRDVYAKVIAAFRNRLR</sequence>